<protein>
    <submittedName>
        <fullName evidence="1">Uncharacterized protein</fullName>
    </submittedName>
</protein>
<reference evidence="1 2" key="1">
    <citation type="submission" date="2018-07" db="EMBL/GenBank/DDBJ databases">
        <title>Bacillus sp. YLB-04 draft genome sequence.</title>
        <authorList>
            <person name="Yu L."/>
            <person name="Tang X."/>
        </authorList>
    </citation>
    <scope>NUCLEOTIDE SEQUENCE [LARGE SCALE GENOMIC DNA]</scope>
    <source>
        <strain evidence="1 2">YLB-04</strain>
    </source>
</reference>
<accession>A0A3D8GUL0</accession>
<organism evidence="1 2">
    <name type="scientific">Neobacillus piezotolerans</name>
    <dbReference type="NCBI Taxonomy" id="2259171"/>
    <lineage>
        <taxon>Bacteria</taxon>
        <taxon>Bacillati</taxon>
        <taxon>Bacillota</taxon>
        <taxon>Bacilli</taxon>
        <taxon>Bacillales</taxon>
        <taxon>Bacillaceae</taxon>
        <taxon>Neobacillus</taxon>
    </lineage>
</organism>
<dbReference type="OrthoDB" id="1842465at2"/>
<dbReference type="AlphaFoldDB" id="A0A3D8GUL0"/>
<proteinExistence type="predicted"/>
<dbReference type="EMBL" id="QNQT01000001">
    <property type="protein sequence ID" value="RDU38160.1"/>
    <property type="molecule type" value="Genomic_DNA"/>
</dbReference>
<keyword evidence="2" id="KW-1185">Reference proteome</keyword>
<sequence length="220" mass="25619">MIAENVNVLTNISDQEWGHYAFSRDPLNRKVIDHVKQDLIEKAIECGKHQAVQVRQNYPNHSIKEIAAKMNTKISVKDSYGTENYIMFACYNSPDSITLFKDNIELVNKLIQEHQLEQMLEEVDVEELLIAHELFHYIEEHDADIFTKNMKITLWKLGKFEYKSRLAALSEIAAMQFAKEMLTLRFNPFVFDVLMLFPLNEGKANQLFSEITMITRSLSE</sequence>
<evidence type="ECO:0000313" key="1">
    <source>
        <dbReference type="EMBL" id="RDU38160.1"/>
    </source>
</evidence>
<dbReference type="RefSeq" id="WP_115450083.1">
    <property type="nucleotide sequence ID" value="NZ_QNQT01000001.1"/>
</dbReference>
<evidence type="ECO:0000313" key="2">
    <source>
        <dbReference type="Proteomes" id="UP000257144"/>
    </source>
</evidence>
<comment type="caution">
    <text evidence="1">The sequence shown here is derived from an EMBL/GenBank/DDBJ whole genome shotgun (WGS) entry which is preliminary data.</text>
</comment>
<gene>
    <name evidence="1" type="ORF">DRW41_00900</name>
</gene>
<name>A0A3D8GUL0_9BACI</name>
<dbReference type="Proteomes" id="UP000257144">
    <property type="component" value="Unassembled WGS sequence"/>
</dbReference>